<evidence type="ECO:0000256" key="1">
    <source>
        <dbReference type="SAM" id="MobiDB-lite"/>
    </source>
</evidence>
<dbReference type="RefSeq" id="WP_378282004.1">
    <property type="nucleotide sequence ID" value="NZ_JBHSON010000013.1"/>
</dbReference>
<proteinExistence type="predicted"/>
<feature type="compositionally biased region" description="Low complexity" evidence="1">
    <location>
        <begin position="9"/>
        <end position="24"/>
    </location>
</feature>
<sequence length="56" mass="5767">MPSSRTRCARASGARARHPAAGAPEVVDGTVSGRISTTDAAARKADSDPPRGHRRA</sequence>
<evidence type="ECO:0000313" key="3">
    <source>
        <dbReference type="Proteomes" id="UP001596074"/>
    </source>
</evidence>
<gene>
    <name evidence="2" type="ORF">ACFPZN_12235</name>
</gene>
<organism evidence="2 3">
    <name type="scientific">Actinomadura rugatobispora</name>
    <dbReference type="NCBI Taxonomy" id="1994"/>
    <lineage>
        <taxon>Bacteria</taxon>
        <taxon>Bacillati</taxon>
        <taxon>Actinomycetota</taxon>
        <taxon>Actinomycetes</taxon>
        <taxon>Streptosporangiales</taxon>
        <taxon>Thermomonosporaceae</taxon>
        <taxon>Actinomadura</taxon>
    </lineage>
</organism>
<keyword evidence="3" id="KW-1185">Reference proteome</keyword>
<feature type="compositionally biased region" description="Basic and acidic residues" evidence="1">
    <location>
        <begin position="41"/>
        <end position="56"/>
    </location>
</feature>
<reference evidence="3" key="1">
    <citation type="journal article" date="2019" name="Int. J. Syst. Evol. Microbiol.">
        <title>The Global Catalogue of Microorganisms (GCM) 10K type strain sequencing project: providing services to taxonomists for standard genome sequencing and annotation.</title>
        <authorList>
            <consortium name="The Broad Institute Genomics Platform"/>
            <consortium name="The Broad Institute Genome Sequencing Center for Infectious Disease"/>
            <person name="Wu L."/>
            <person name="Ma J."/>
        </authorList>
    </citation>
    <scope>NUCLEOTIDE SEQUENCE [LARGE SCALE GENOMIC DNA]</scope>
    <source>
        <strain evidence="3">KCTC 42087</strain>
    </source>
</reference>
<dbReference type="EMBL" id="JBHSON010000013">
    <property type="protein sequence ID" value="MFC5746382.1"/>
    <property type="molecule type" value="Genomic_DNA"/>
</dbReference>
<accession>A0ABW0ZVD5</accession>
<feature type="region of interest" description="Disordered" evidence="1">
    <location>
        <begin position="1"/>
        <end position="56"/>
    </location>
</feature>
<dbReference type="Proteomes" id="UP001596074">
    <property type="component" value="Unassembled WGS sequence"/>
</dbReference>
<comment type="caution">
    <text evidence="2">The sequence shown here is derived from an EMBL/GenBank/DDBJ whole genome shotgun (WGS) entry which is preliminary data.</text>
</comment>
<evidence type="ECO:0000313" key="2">
    <source>
        <dbReference type="EMBL" id="MFC5746382.1"/>
    </source>
</evidence>
<name>A0ABW0ZVD5_9ACTN</name>
<protein>
    <submittedName>
        <fullName evidence="2">Uncharacterized protein</fullName>
    </submittedName>
</protein>